<dbReference type="AlphaFoldDB" id="A0A3S5C1L3"/>
<evidence type="ECO:0000313" key="1">
    <source>
        <dbReference type="EMBL" id="VEL29436.1"/>
    </source>
</evidence>
<protein>
    <submittedName>
        <fullName evidence="1">Uncharacterized protein</fullName>
    </submittedName>
</protein>
<reference evidence="1" key="1">
    <citation type="submission" date="2018-11" db="EMBL/GenBank/DDBJ databases">
        <authorList>
            <consortium name="Pathogen Informatics"/>
        </authorList>
    </citation>
    <scope>NUCLEOTIDE SEQUENCE</scope>
</reference>
<dbReference type="Proteomes" id="UP000784294">
    <property type="component" value="Unassembled WGS sequence"/>
</dbReference>
<dbReference type="EMBL" id="CAAALY010103141">
    <property type="protein sequence ID" value="VEL29436.1"/>
    <property type="molecule type" value="Genomic_DNA"/>
</dbReference>
<accession>A0A3S5C1L3</accession>
<name>A0A3S5C1L3_9PLAT</name>
<dbReference type="InterPro" id="IPR001611">
    <property type="entry name" value="Leu-rich_rpt"/>
</dbReference>
<evidence type="ECO:0000313" key="2">
    <source>
        <dbReference type="Proteomes" id="UP000784294"/>
    </source>
</evidence>
<dbReference type="PROSITE" id="PS51450">
    <property type="entry name" value="LRR"/>
    <property type="match status" value="1"/>
</dbReference>
<dbReference type="OrthoDB" id="676979at2759"/>
<dbReference type="InterPro" id="IPR032675">
    <property type="entry name" value="LRR_dom_sf"/>
</dbReference>
<comment type="caution">
    <text evidence="1">The sequence shown here is derived from an EMBL/GenBank/DDBJ whole genome shotgun (WGS) entry which is preliminary data.</text>
</comment>
<gene>
    <name evidence="1" type="ORF">PXEA_LOCUS22876</name>
</gene>
<sequence>MCGIMQLKLNRTGISTLPPQIVCCDQLRSLHLYGNPISCLPDSLRGLTRLQFLWMDAKRFLVAVEEGMTGIFKS</sequence>
<keyword evidence="2" id="KW-1185">Reference proteome</keyword>
<proteinExistence type="predicted"/>
<dbReference type="SUPFAM" id="SSF52058">
    <property type="entry name" value="L domain-like"/>
    <property type="match status" value="1"/>
</dbReference>
<organism evidence="1 2">
    <name type="scientific">Protopolystoma xenopodis</name>
    <dbReference type="NCBI Taxonomy" id="117903"/>
    <lineage>
        <taxon>Eukaryota</taxon>
        <taxon>Metazoa</taxon>
        <taxon>Spiralia</taxon>
        <taxon>Lophotrochozoa</taxon>
        <taxon>Platyhelminthes</taxon>
        <taxon>Monogenea</taxon>
        <taxon>Polyopisthocotylea</taxon>
        <taxon>Polystomatidea</taxon>
        <taxon>Polystomatidae</taxon>
        <taxon>Protopolystoma</taxon>
    </lineage>
</organism>
<dbReference type="Gene3D" id="3.80.10.10">
    <property type="entry name" value="Ribonuclease Inhibitor"/>
    <property type="match status" value="1"/>
</dbReference>